<dbReference type="Pfam" id="PF00528">
    <property type="entry name" value="BPD_transp_1"/>
    <property type="match status" value="1"/>
</dbReference>
<evidence type="ECO:0000256" key="7">
    <source>
        <dbReference type="RuleBase" id="RU363032"/>
    </source>
</evidence>
<evidence type="ECO:0000256" key="3">
    <source>
        <dbReference type="ARBA" id="ARBA00022475"/>
    </source>
</evidence>
<evidence type="ECO:0000256" key="5">
    <source>
        <dbReference type="ARBA" id="ARBA00022989"/>
    </source>
</evidence>
<feature type="transmembrane region" description="Helical" evidence="7">
    <location>
        <begin position="40"/>
        <end position="61"/>
    </location>
</feature>
<evidence type="ECO:0000256" key="1">
    <source>
        <dbReference type="ARBA" id="ARBA00004651"/>
    </source>
</evidence>
<evidence type="ECO:0000256" key="4">
    <source>
        <dbReference type="ARBA" id="ARBA00022692"/>
    </source>
</evidence>
<evidence type="ECO:0000259" key="8">
    <source>
        <dbReference type="PROSITE" id="PS50928"/>
    </source>
</evidence>
<comment type="subcellular location">
    <subcellularLocation>
        <location evidence="1 7">Cell membrane</location>
        <topology evidence="1 7">Multi-pass membrane protein</topology>
    </subcellularLocation>
</comment>
<dbReference type="InterPro" id="IPR000515">
    <property type="entry name" value="MetI-like"/>
</dbReference>
<sequence>MGEKGAHQPPSPEMTVKVTEARSAQQVLPSTRRVLPREMYGFLFVGPAILFFILVSIFPLLRTFQMSLIDVEAGIPLFVGIQHYAELVQDPWFWSSLTNAFVFTVASVILHIFIGMVLAILLNETWFSTTLRNIMRGLLILPWVFSTASAGLMWTLLYHPFGLLNYLWVGLLGQEMPIEFLAKPGLAMASVVAVNTWKAYPFYMIIILGGLQAIPPELYEAAKVDGANASRRFWHVTLPQLRPILIAISTIDIITTVGHVDLIRMLTRGGPLRSTETVAYYIYKTALLDGNLGYGAAVSTLMLIMVAILIIVYLRLVSRGSESGETSF</sequence>
<dbReference type="InterPro" id="IPR035906">
    <property type="entry name" value="MetI-like_sf"/>
</dbReference>
<dbReference type="SUPFAM" id="SSF161098">
    <property type="entry name" value="MetI-like"/>
    <property type="match status" value="1"/>
</dbReference>
<feature type="transmembrane region" description="Helical" evidence="7">
    <location>
        <begin position="100"/>
        <end position="122"/>
    </location>
</feature>
<dbReference type="InterPro" id="IPR051393">
    <property type="entry name" value="ABC_transporter_permease"/>
</dbReference>
<accession>A0A6B0YVM3</accession>
<gene>
    <name evidence="9" type="ORF">F4Y42_13455</name>
</gene>
<keyword evidence="5 7" id="KW-1133">Transmembrane helix</keyword>
<dbReference type="EMBL" id="VXRG01000109">
    <property type="protein sequence ID" value="MXY94441.1"/>
    <property type="molecule type" value="Genomic_DNA"/>
</dbReference>
<dbReference type="CDD" id="cd06261">
    <property type="entry name" value="TM_PBP2"/>
    <property type="match status" value="1"/>
</dbReference>
<proteinExistence type="inferred from homology"/>
<dbReference type="GO" id="GO:0005886">
    <property type="term" value="C:plasma membrane"/>
    <property type="evidence" value="ECO:0007669"/>
    <property type="project" value="UniProtKB-SubCell"/>
</dbReference>
<keyword evidence="2 7" id="KW-0813">Transport</keyword>
<dbReference type="PROSITE" id="PS50928">
    <property type="entry name" value="ABC_TM1"/>
    <property type="match status" value="1"/>
</dbReference>
<keyword evidence="4 7" id="KW-0812">Transmembrane</keyword>
<name>A0A6B0YVM3_9CHLR</name>
<keyword evidence="3" id="KW-1003">Cell membrane</keyword>
<dbReference type="AlphaFoldDB" id="A0A6B0YVM3"/>
<keyword evidence="6 7" id="KW-0472">Membrane</keyword>
<feature type="domain" description="ABC transmembrane type-1" evidence="8">
    <location>
        <begin position="97"/>
        <end position="315"/>
    </location>
</feature>
<dbReference type="GO" id="GO:0055085">
    <property type="term" value="P:transmembrane transport"/>
    <property type="evidence" value="ECO:0007669"/>
    <property type="project" value="InterPro"/>
</dbReference>
<organism evidence="9">
    <name type="scientific">Caldilineaceae bacterium SB0664_bin_27</name>
    <dbReference type="NCBI Taxonomy" id="2605260"/>
    <lineage>
        <taxon>Bacteria</taxon>
        <taxon>Bacillati</taxon>
        <taxon>Chloroflexota</taxon>
        <taxon>Caldilineae</taxon>
        <taxon>Caldilineales</taxon>
        <taxon>Caldilineaceae</taxon>
    </lineage>
</organism>
<comment type="caution">
    <text evidence="9">The sequence shown here is derived from an EMBL/GenBank/DDBJ whole genome shotgun (WGS) entry which is preliminary data.</text>
</comment>
<protein>
    <submittedName>
        <fullName evidence="9">Sugar ABC transporter permease</fullName>
    </submittedName>
</protein>
<feature type="transmembrane region" description="Helical" evidence="7">
    <location>
        <begin position="292"/>
        <end position="314"/>
    </location>
</feature>
<comment type="similarity">
    <text evidence="7">Belongs to the binding-protein-dependent transport system permease family.</text>
</comment>
<dbReference type="PANTHER" id="PTHR30193">
    <property type="entry name" value="ABC TRANSPORTER PERMEASE PROTEIN"/>
    <property type="match status" value="1"/>
</dbReference>
<evidence type="ECO:0000313" key="9">
    <source>
        <dbReference type="EMBL" id="MXY94441.1"/>
    </source>
</evidence>
<dbReference type="PANTHER" id="PTHR30193:SF37">
    <property type="entry name" value="INNER MEMBRANE ABC TRANSPORTER PERMEASE PROTEIN YCJO"/>
    <property type="match status" value="1"/>
</dbReference>
<evidence type="ECO:0000256" key="2">
    <source>
        <dbReference type="ARBA" id="ARBA00022448"/>
    </source>
</evidence>
<dbReference type="Gene3D" id="1.10.3720.10">
    <property type="entry name" value="MetI-like"/>
    <property type="match status" value="1"/>
</dbReference>
<feature type="transmembrane region" description="Helical" evidence="7">
    <location>
        <begin position="134"/>
        <end position="157"/>
    </location>
</feature>
<reference evidence="9" key="1">
    <citation type="submission" date="2019-09" db="EMBL/GenBank/DDBJ databases">
        <title>Characterisation of the sponge microbiome using genome-centric metagenomics.</title>
        <authorList>
            <person name="Engelberts J.P."/>
            <person name="Robbins S.J."/>
            <person name="De Goeij J.M."/>
            <person name="Aranda M."/>
            <person name="Bell S.C."/>
            <person name="Webster N.S."/>
        </authorList>
    </citation>
    <scope>NUCLEOTIDE SEQUENCE</scope>
    <source>
        <strain evidence="9">SB0664_bin_27</strain>
    </source>
</reference>
<evidence type="ECO:0000256" key="6">
    <source>
        <dbReference type="ARBA" id="ARBA00023136"/>
    </source>
</evidence>